<sequence length="62" mass="6998">MRGGREQSKKAPAHYLQLLRCAVWAHADTERMQRGSVVIVTIVYQKEAGMLVNLLELEPFSA</sequence>
<dbReference type="OrthoDB" id="10497713at2759"/>
<gene>
    <name evidence="1" type="ORF">F7725_017305</name>
</gene>
<dbReference type="AlphaFoldDB" id="A0A7J5Z426"/>
<accession>A0A7J5Z426</accession>
<reference evidence="1 2" key="1">
    <citation type="submission" date="2020-03" db="EMBL/GenBank/DDBJ databases">
        <title>Dissostichus mawsoni Genome sequencing and assembly.</title>
        <authorList>
            <person name="Park H."/>
        </authorList>
    </citation>
    <scope>NUCLEOTIDE SEQUENCE [LARGE SCALE GENOMIC DNA]</scope>
    <source>
        <strain evidence="1">DM0001</strain>
        <tissue evidence="1">Muscle</tissue>
    </source>
</reference>
<dbReference type="EMBL" id="JAAKFY010000006">
    <property type="protein sequence ID" value="KAF3856582.1"/>
    <property type="molecule type" value="Genomic_DNA"/>
</dbReference>
<comment type="caution">
    <text evidence="1">The sequence shown here is derived from an EMBL/GenBank/DDBJ whole genome shotgun (WGS) entry which is preliminary data.</text>
</comment>
<evidence type="ECO:0000313" key="2">
    <source>
        <dbReference type="Proteomes" id="UP000518266"/>
    </source>
</evidence>
<evidence type="ECO:0000313" key="1">
    <source>
        <dbReference type="EMBL" id="KAF3856582.1"/>
    </source>
</evidence>
<dbReference type="Proteomes" id="UP000518266">
    <property type="component" value="Unassembled WGS sequence"/>
</dbReference>
<keyword evidence="2" id="KW-1185">Reference proteome</keyword>
<name>A0A7J5Z426_DISMA</name>
<proteinExistence type="predicted"/>
<protein>
    <submittedName>
        <fullName evidence="1">Uncharacterized protein</fullName>
    </submittedName>
</protein>
<organism evidence="1 2">
    <name type="scientific">Dissostichus mawsoni</name>
    <name type="common">Antarctic cod</name>
    <dbReference type="NCBI Taxonomy" id="36200"/>
    <lineage>
        <taxon>Eukaryota</taxon>
        <taxon>Metazoa</taxon>
        <taxon>Chordata</taxon>
        <taxon>Craniata</taxon>
        <taxon>Vertebrata</taxon>
        <taxon>Euteleostomi</taxon>
        <taxon>Actinopterygii</taxon>
        <taxon>Neopterygii</taxon>
        <taxon>Teleostei</taxon>
        <taxon>Neoteleostei</taxon>
        <taxon>Acanthomorphata</taxon>
        <taxon>Eupercaria</taxon>
        <taxon>Perciformes</taxon>
        <taxon>Notothenioidei</taxon>
        <taxon>Nototheniidae</taxon>
        <taxon>Dissostichus</taxon>
    </lineage>
</organism>